<gene>
    <name evidence="1" type="ORF">BN963_SGAL_02177</name>
</gene>
<evidence type="ECO:0000313" key="1">
    <source>
        <dbReference type="EMBL" id="CDO18970.1"/>
    </source>
</evidence>
<dbReference type="Proteomes" id="UP000027584">
    <property type="component" value="Unassembled WGS sequence"/>
</dbReference>
<protein>
    <submittedName>
        <fullName evidence="1">Uncharacterized protein</fullName>
    </submittedName>
</protein>
<sequence>MQSKRQKVPNQLCMGNSKLTKVGNRWFNIAWQRPSIIDSQIVNVQTTSFFSLLEKVIIGINLLLHFTNMTFSQIFDTLFL</sequence>
<accession>A0A060RIQ1</accession>
<proteinExistence type="predicted"/>
<reference evidence="1 2" key="1">
    <citation type="submission" date="2014-02" db="EMBL/GenBank/DDBJ databases">
        <authorList>
            <person name="Manrique M."/>
        </authorList>
    </citation>
    <scope>NUCLEOTIDE SEQUENCE [LARGE SCALE GENOMIC DNA]</scope>
    <source>
        <strain evidence="1 2">LMG17956</strain>
    </source>
</reference>
<evidence type="ECO:0000313" key="2">
    <source>
        <dbReference type="Proteomes" id="UP000027584"/>
    </source>
</evidence>
<dbReference type="EMBL" id="CCBC010000212">
    <property type="protein sequence ID" value="CDO18970.1"/>
    <property type="molecule type" value="Genomic_DNA"/>
</dbReference>
<organism evidence="1 2">
    <name type="scientific">Streptococcus gallolyticus</name>
    <dbReference type="NCBI Taxonomy" id="315405"/>
    <lineage>
        <taxon>Bacteria</taxon>
        <taxon>Bacillati</taxon>
        <taxon>Bacillota</taxon>
        <taxon>Bacilli</taxon>
        <taxon>Lactobacillales</taxon>
        <taxon>Streptococcaceae</taxon>
        <taxon>Streptococcus</taxon>
    </lineage>
</organism>
<comment type="caution">
    <text evidence="1">The sequence shown here is derived from an EMBL/GenBank/DDBJ whole genome shotgun (WGS) entry which is preliminary data.</text>
</comment>
<name>A0A060RIQ1_9STRE</name>
<dbReference type="AlphaFoldDB" id="A0A060RIQ1"/>
<reference evidence="1 2" key="2">
    <citation type="submission" date="2014-05" db="EMBL/GenBank/DDBJ databases">
        <title>Genome sequence of Streptococcus gallolyticus.</title>
        <authorList>
            <person name="Del Campo R."/>
        </authorList>
    </citation>
    <scope>NUCLEOTIDE SEQUENCE [LARGE SCALE GENOMIC DNA]</scope>
    <source>
        <strain evidence="1 2">LMG17956</strain>
    </source>
</reference>